<keyword evidence="5 8" id="KW-0486">Methionine biosynthesis</keyword>
<dbReference type="UniPathway" id="UPA00051">
    <property type="reaction ID" value="UER00074"/>
</dbReference>
<reference evidence="10 11" key="1">
    <citation type="submission" date="2019-04" db="EMBL/GenBank/DDBJ databases">
        <title>Microbes associate with the intestines of laboratory mice.</title>
        <authorList>
            <person name="Navarre W."/>
            <person name="Wong E."/>
            <person name="Huang K."/>
            <person name="Tropini C."/>
            <person name="Ng K."/>
            <person name="Yu B."/>
        </authorList>
    </citation>
    <scope>NUCLEOTIDE SEQUENCE [LARGE SCALE GENOMIC DNA]</scope>
    <source>
        <strain evidence="10 11">NM50_B9-20</strain>
    </source>
</reference>
<feature type="site" description="Important for substrate specificity" evidence="8">
    <location>
        <position position="192"/>
    </location>
</feature>
<comment type="catalytic activity">
    <reaction evidence="7 8">
        <text>L-homoserine + acetyl-CoA = O-acetyl-L-homoserine + CoA</text>
        <dbReference type="Rhea" id="RHEA:13701"/>
        <dbReference type="ChEBI" id="CHEBI:57287"/>
        <dbReference type="ChEBI" id="CHEBI:57288"/>
        <dbReference type="ChEBI" id="CHEBI:57476"/>
        <dbReference type="ChEBI" id="CHEBI:57716"/>
        <dbReference type="EC" id="2.3.1.31"/>
    </reaction>
</comment>
<comment type="similarity">
    <text evidence="8">Belongs to the MetA family.</text>
</comment>
<dbReference type="NCBIfam" id="TIGR01001">
    <property type="entry name" value="metA"/>
    <property type="match status" value="1"/>
</dbReference>
<dbReference type="InterPro" id="IPR029062">
    <property type="entry name" value="Class_I_gatase-like"/>
</dbReference>
<keyword evidence="6 8" id="KW-0012">Acyltransferase</keyword>
<dbReference type="Pfam" id="PF04204">
    <property type="entry name" value="HTS"/>
    <property type="match status" value="1"/>
</dbReference>
<evidence type="ECO:0000256" key="5">
    <source>
        <dbReference type="ARBA" id="ARBA00023167"/>
    </source>
</evidence>
<keyword evidence="4 8" id="KW-0808">Transferase</keyword>
<dbReference type="PIRSF" id="PIRSF000450">
    <property type="entry name" value="H_ser_succinyltr"/>
    <property type="match status" value="1"/>
</dbReference>
<comment type="pathway">
    <text evidence="8">Amino-acid biosynthesis; L-methionine biosynthesis via de novo pathway; O-acetyl-L-homoserine from L-homoserine: step 1/1.</text>
</comment>
<dbReference type="SUPFAM" id="SSF52317">
    <property type="entry name" value="Class I glutamine amidotransferase-like"/>
    <property type="match status" value="1"/>
</dbReference>
<dbReference type="GO" id="GO:0019281">
    <property type="term" value="P:L-methionine biosynthetic process from homoserine via O-succinyl-L-homoserine and cystathionine"/>
    <property type="evidence" value="ECO:0007669"/>
    <property type="project" value="InterPro"/>
</dbReference>
<dbReference type="PANTHER" id="PTHR20919:SF0">
    <property type="entry name" value="HOMOSERINE O-SUCCINYLTRANSFERASE"/>
    <property type="match status" value="1"/>
</dbReference>
<feature type="binding site" evidence="8">
    <location>
        <position position="163"/>
    </location>
    <ligand>
        <name>substrate</name>
    </ligand>
</feature>
<dbReference type="PANTHER" id="PTHR20919">
    <property type="entry name" value="HOMOSERINE O-SUCCINYLTRANSFERASE"/>
    <property type="match status" value="1"/>
</dbReference>
<protein>
    <recommendedName>
        <fullName evidence="8">Homoserine O-acetyltransferase</fullName>
        <shortName evidence="8">HAT</shortName>
        <ecNumber evidence="8">2.3.1.31</ecNumber>
    </recommendedName>
    <alternativeName>
        <fullName evidence="8">Homoserine transacetylase</fullName>
        <shortName evidence="8">HTA</shortName>
    </alternativeName>
</protein>
<comment type="caution">
    <text evidence="8">Lacks conserved residue(s) required for the propagation of feature annotation.</text>
</comment>
<dbReference type="GO" id="GO:0008899">
    <property type="term" value="F:homoserine O-succinyltransferase activity"/>
    <property type="evidence" value="ECO:0007669"/>
    <property type="project" value="UniProtKB-UniRule"/>
</dbReference>
<dbReference type="InterPro" id="IPR005697">
    <property type="entry name" value="HST_MetA"/>
</dbReference>
<gene>
    <name evidence="10" type="primary">metA</name>
    <name evidence="8" type="synonym">metAA</name>
    <name evidence="10" type="ORF">E5347_02370</name>
</gene>
<comment type="caution">
    <text evidence="10">The sequence shown here is derived from an EMBL/GenBank/DDBJ whole genome shotgun (WGS) entry which is preliminary data.</text>
</comment>
<feature type="site" description="Important for acyl-CoA specificity" evidence="8">
    <location>
        <position position="111"/>
    </location>
</feature>
<feature type="binding site" evidence="8">
    <location>
        <position position="192"/>
    </location>
    <ligand>
        <name>substrate</name>
    </ligand>
</feature>
<evidence type="ECO:0000256" key="3">
    <source>
        <dbReference type="ARBA" id="ARBA00022605"/>
    </source>
</evidence>
<evidence type="ECO:0000256" key="1">
    <source>
        <dbReference type="ARBA" id="ARBA00004496"/>
    </source>
</evidence>
<dbReference type="AlphaFoldDB" id="A0A4S2DMX6"/>
<comment type="function">
    <text evidence="8">Transfers an acetyl group from acetyl-CoA to L-homoserine, forming acetyl-L-homoserine.</text>
</comment>
<dbReference type="FunFam" id="3.40.50.880:FF:000004">
    <property type="entry name" value="Homoserine O-succinyltransferase"/>
    <property type="match status" value="1"/>
</dbReference>
<evidence type="ECO:0000256" key="7">
    <source>
        <dbReference type="ARBA" id="ARBA00049043"/>
    </source>
</evidence>
<name>A0A4S2DMX6_9CLOT</name>
<feature type="active site" description="Acyl-thioester intermediate" evidence="8 9">
    <location>
        <position position="142"/>
    </location>
</feature>
<feature type="binding site" evidence="8">
    <location>
        <position position="249"/>
    </location>
    <ligand>
        <name>substrate</name>
    </ligand>
</feature>
<dbReference type="Proteomes" id="UP000306888">
    <property type="component" value="Unassembled WGS sequence"/>
</dbReference>
<dbReference type="EC" id="2.3.1.31" evidence="8"/>
<dbReference type="GO" id="GO:0005737">
    <property type="term" value="C:cytoplasm"/>
    <property type="evidence" value="ECO:0007669"/>
    <property type="project" value="UniProtKB-SubCell"/>
</dbReference>
<evidence type="ECO:0000256" key="8">
    <source>
        <dbReference type="HAMAP-Rule" id="MF_00295"/>
    </source>
</evidence>
<dbReference type="OrthoDB" id="9772423at2"/>
<keyword evidence="11" id="KW-1185">Reference proteome</keyword>
<sequence length="308" mass="36121">MPIKIPKELPAFKVLSNENIFVMNIERAQTQDIRPLKIAILNLMPIKIQAENQLLRYLSNTPIQVEITLLQTKTYTSQNTPIEHLEKFYNYFDEVKNEKFDGLIITGAPVETLKFEDVAYWKELEEIFEWSRENVFSTLHICWGAQAALYYHYNIEKYPLDKKIFGVFSHKVNKINEDLTRGLDDIFYAPHSRHTTTLKEDIEKVKDLDILAESEEAGAFIIATRDKRQVFITGHLEYDRDTLMGEYIRDCSKGMEVAIPKNYFPNDNIDETPLVKWRGSANIVFGNWLNYCIYQNTPFELEKINKLY</sequence>
<feature type="active site" description="Proton acceptor" evidence="8">
    <location>
        <position position="235"/>
    </location>
</feature>
<evidence type="ECO:0000256" key="2">
    <source>
        <dbReference type="ARBA" id="ARBA00022490"/>
    </source>
</evidence>
<dbReference type="Gene3D" id="3.40.50.880">
    <property type="match status" value="1"/>
</dbReference>
<dbReference type="EMBL" id="SRYR01000001">
    <property type="protein sequence ID" value="TGY43679.1"/>
    <property type="molecule type" value="Genomic_DNA"/>
</dbReference>
<organism evidence="10 11">
    <name type="scientific">Clostridium sartagoforme</name>
    <dbReference type="NCBI Taxonomy" id="84031"/>
    <lineage>
        <taxon>Bacteria</taxon>
        <taxon>Bacillati</taxon>
        <taxon>Bacillota</taxon>
        <taxon>Clostridia</taxon>
        <taxon>Eubacteriales</taxon>
        <taxon>Clostridiaceae</taxon>
        <taxon>Clostridium</taxon>
    </lineage>
</organism>
<comment type="subcellular location">
    <subcellularLocation>
        <location evidence="1 8">Cytoplasm</location>
    </subcellularLocation>
</comment>
<proteinExistence type="inferred from homology"/>
<keyword evidence="2 8" id="KW-0963">Cytoplasm</keyword>
<dbReference type="CDD" id="cd03131">
    <property type="entry name" value="GATase1_HTS"/>
    <property type="match status" value="1"/>
</dbReference>
<evidence type="ECO:0000313" key="10">
    <source>
        <dbReference type="EMBL" id="TGY43679.1"/>
    </source>
</evidence>
<evidence type="ECO:0000256" key="9">
    <source>
        <dbReference type="PIRSR" id="PIRSR000450-1"/>
    </source>
</evidence>
<dbReference type="RefSeq" id="WP_136004240.1">
    <property type="nucleotide sequence ID" value="NZ_SRYR01000001.1"/>
</dbReference>
<keyword evidence="3 8" id="KW-0028">Amino-acid biosynthesis</keyword>
<accession>A0A4S2DMX6</accession>
<evidence type="ECO:0000313" key="11">
    <source>
        <dbReference type="Proteomes" id="UP000306888"/>
    </source>
</evidence>
<evidence type="ECO:0000256" key="6">
    <source>
        <dbReference type="ARBA" id="ARBA00023315"/>
    </source>
</evidence>
<dbReference type="InterPro" id="IPR033752">
    <property type="entry name" value="MetA_family"/>
</dbReference>
<evidence type="ECO:0000256" key="4">
    <source>
        <dbReference type="ARBA" id="ARBA00022679"/>
    </source>
</evidence>
<dbReference type="GO" id="GO:0004414">
    <property type="term" value="F:homoserine O-acetyltransferase activity"/>
    <property type="evidence" value="ECO:0007669"/>
    <property type="project" value="UniProtKB-EC"/>
</dbReference>
<dbReference type="HAMAP" id="MF_00295">
    <property type="entry name" value="MetA_acyltransf"/>
    <property type="match status" value="1"/>
</dbReference>
<feature type="active site" evidence="8">
    <location>
        <position position="237"/>
    </location>
</feature>